<dbReference type="GO" id="GO:0008270">
    <property type="term" value="F:zinc ion binding"/>
    <property type="evidence" value="ECO:0007669"/>
    <property type="project" value="InterPro"/>
</dbReference>
<evidence type="ECO:0000259" key="5">
    <source>
        <dbReference type="SMART" id="SM00701"/>
    </source>
</evidence>
<dbReference type="SUPFAM" id="SSF55846">
    <property type="entry name" value="N-acetylmuramoyl-L-alanine amidase-like"/>
    <property type="match status" value="1"/>
</dbReference>
<dbReference type="RefSeq" id="XP_034236962.1">
    <property type="nucleotide sequence ID" value="XM_034381071.1"/>
</dbReference>
<accession>A0A6P8YSB3</accession>
<dbReference type="GeneID" id="117642659"/>
<dbReference type="FunFam" id="3.40.80.10:FF:000001">
    <property type="entry name" value="Peptidoglycan recognition protein 1"/>
    <property type="match status" value="1"/>
</dbReference>
<evidence type="ECO:0000313" key="7">
    <source>
        <dbReference type="RefSeq" id="XP_034236962.1"/>
    </source>
</evidence>
<evidence type="ECO:0000259" key="4">
    <source>
        <dbReference type="SMART" id="SM00644"/>
    </source>
</evidence>
<dbReference type="Proteomes" id="UP000515158">
    <property type="component" value="Unplaced"/>
</dbReference>
<dbReference type="CDD" id="cd06583">
    <property type="entry name" value="PGRP"/>
    <property type="match status" value="1"/>
</dbReference>
<organism evidence="7">
    <name type="scientific">Thrips palmi</name>
    <name type="common">Melon thrips</name>
    <dbReference type="NCBI Taxonomy" id="161013"/>
    <lineage>
        <taxon>Eukaryota</taxon>
        <taxon>Metazoa</taxon>
        <taxon>Ecdysozoa</taxon>
        <taxon>Arthropoda</taxon>
        <taxon>Hexapoda</taxon>
        <taxon>Insecta</taxon>
        <taxon>Pterygota</taxon>
        <taxon>Neoptera</taxon>
        <taxon>Paraneoptera</taxon>
        <taxon>Thysanoptera</taxon>
        <taxon>Terebrantia</taxon>
        <taxon>Thripoidea</taxon>
        <taxon>Thripidae</taxon>
        <taxon>Thrips</taxon>
    </lineage>
</organism>
<gene>
    <name evidence="7" type="primary">LOC117642659</name>
</gene>
<dbReference type="InParanoid" id="A0A6P8YSB3"/>
<evidence type="ECO:0000256" key="2">
    <source>
        <dbReference type="ARBA" id="ARBA00022588"/>
    </source>
</evidence>
<dbReference type="InterPro" id="IPR036505">
    <property type="entry name" value="Amidase/PGRP_sf"/>
</dbReference>
<dbReference type="InterPro" id="IPR002502">
    <property type="entry name" value="Amidase_domain"/>
</dbReference>
<keyword evidence="6" id="KW-1185">Reference proteome</keyword>
<keyword evidence="2" id="KW-0399">Innate immunity</keyword>
<reference evidence="7" key="1">
    <citation type="submission" date="2025-08" db="UniProtKB">
        <authorList>
            <consortium name="RefSeq"/>
        </authorList>
    </citation>
    <scope>IDENTIFICATION</scope>
    <source>
        <tissue evidence="7">Total insect</tissue>
    </source>
</reference>
<dbReference type="InterPro" id="IPR006619">
    <property type="entry name" value="PGRP_domain_met/bac"/>
</dbReference>
<dbReference type="KEGG" id="tpal:117642659"/>
<evidence type="ECO:0000256" key="3">
    <source>
        <dbReference type="ARBA" id="ARBA00022859"/>
    </source>
</evidence>
<dbReference type="Gene3D" id="3.40.80.10">
    <property type="entry name" value="Peptidoglycan recognition protein-like"/>
    <property type="match status" value="1"/>
</dbReference>
<protein>
    <submittedName>
        <fullName evidence="7">Peptidoglycan-recognition protein LB-like isoform X1</fullName>
    </submittedName>
</protein>
<dbReference type="GO" id="GO:0045087">
    <property type="term" value="P:innate immune response"/>
    <property type="evidence" value="ECO:0007669"/>
    <property type="project" value="UniProtKB-KW"/>
</dbReference>
<dbReference type="SMART" id="SM00701">
    <property type="entry name" value="PGRP"/>
    <property type="match status" value="1"/>
</dbReference>
<name>A0A6P8YSB3_THRPL</name>
<evidence type="ECO:0000256" key="1">
    <source>
        <dbReference type="ARBA" id="ARBA00007553"/>
    </source>
</evidence>
<dbReference type="PANTHER" id="PTHR11022:SF77">
    <property type="entry name" value="PEPTIDOGLYCAN-RECOGNITION PROTEIN LB"/>
    <property type="match status" value="1"/>
</dbReference>
<dbReference type="AlphaFoldDB" id="A0A6P8YSB3"/>
<keyword evidence="3" id="KW-0391">Immunity</keyword>
<dbReference type="SMART" id="SM00644">
    <property type="entry name" value="Ami_2"/>
    <property type="match status" value="1"/>
</dbReference>
<dbReference type="PANTHER" id="PTHR11022">
    <property type="entry name" value="PEPTIDOGLYCAN RECOGNITION PROTEIN"/>
    <property type="match status" value="1"/>
</dbReference>
<dbReference type="GO" id="GO:0008745">
    <property type="term" value="F:N-acetylmuramoyl-L-alanine amidase activity"/>
    <property type="evidence" value="ECO:0007669"/>
    <property type="project" value="InterPro"/>
</dbReference>
<comment type="similarity">
    <text evidence="1">Belongs to the N-acetylmuramoyl-L-alanine amidase 2 family.</text>
</comment>
<dbReference type="OrthoDB" id="10001926at2759"/>
<dbReference type="GO" id="GO:0009253">
    <property type="term" value="P:peptidoglycan catabolic process"/>
    <property type="evidence" value="ECO:0007669"/>
    <property type="project" value="InterPro"/>
</dbReference>
<feature type="domain" description="N-acetylmuramoyl-L-alanine amidase" evidence="4">
    <location>
        <begin position="67"/>
        <end position="206"/>
    </location>
</feature>
<proteinExistence type="inferred from homology"/>
<dbReference type="InterPro" id="IPR015510">
    <property type="entry name" value="PGRP"/>
</dbReference>
<feature type="domain" description="Peptidoglycan recognition protein family" evidence="5">
    <location>
        <begin position="57"/>
        <end position="200"/>
    </location>
</feature>
<evidence type="ECO:0000313" key="6">
    <source>
        <dbReference type="Proteomes" id="UP000515158"/>
    </source>
</evidence>
<sequence length="322" mass="35407">MGPIVIWWLSGVEQRRVVFAYSALCEQYPPVSLAPSECERDRATKAPFGISLSGVCPRIVPRDEWGARLPKLVTEMQNPVTTVVIHHTASPAYCATTADCIAAMQSMQVYHQDGNGWDDIGYSFAVGGDGRVYKGRGWNRIGAHAPPYNADSIGITLIGDWSNEAPPKVMLDAVEWLIRCGVDTGRIAPNYQLVGHRQVRHTECPGNGLFAVIQTWDHWVQDPAPPARRPGLEHHHHAEAAAVAPLLVVPETPEPQTPAAAAGLYDPSTPDAEQAVEVVEVRPLNKRSLWDRLVTIWEKEAMRQAAIARREELAALQQQDAS</sequence>
<dbReference type="FunCoup" id="A0A6P8YSB3">
    <property type="interactions" value="40"/>
</dbReference>
<dbReference type="Pfam" id="PF01510">
    <property type="entry name" value="Amidase_2"/>
    <property type="match status" value="1"/>
</dbReference>